<gene>
    <name evidence="1" type="ORF">PJF56_18230</name>
</gene>
<dbReference type="RefSeq" id="WP_283764102.1">
    <property type="nucleotide sequence ID" value="NZ_JAQPOK010000141.1"/>
</dbReference>
<accession>A0ABT7BQR1</accession>
<name>A0ABT7BQR1_9CYAN</name>
<comment type="caution">
    <text evidence="1">The sequence shown here is derived from an EMBL/GenBank/DDBJ whole genome shotgun (WGS) entry which is preliminary data.</text>
</comment>
<evidence type="ECO:0000313" key="2">
    <source>
        <dbReference type="Proteomes" id="UP001231370"/>
    </source>
</evidence>
<dbReference type="Proteomes" id="UP001231370">
    <property type="component" value="Unassembled WGS sequence"/>
</dbReference>
<keyword evidence="2" id="KW-1185">Reference proteome</keyword>
<dbReference type="Pfam" id="PF11536">
    <property type="entry name" value="DUF3226"/>
    <property type="match status" value="1"/>
</dbReference>
<reference evidence="1 2" key="1">
    <citation type="submission" date="2023-01" db="EMBL/GenBank/DDBJ databases">
        <title>Novel diversity within Roseofilum (Cyanobacteria; Desertifilaceae) from marine benthic mats with descriptions of four novel species.</title>
        <authorList>
            <person name="Wang Y."/>
            <person name="Berthold D.E."/>
            <person name="Hu J."/>
            <person name="Lefler F.W."/>
            <person name="Laughinghouse H.D. IV."/>
        </authorList>
    </citation>
    <scope>NUCLEOTIDE SEQUENCE [LARGE SCALE GENOMIC DNA]</scope>
    <source>
        <strain evidence="1 2">BLCC-M91</strain>
    </source>
</reference>
<organism evidence="1 2">
    <name type="scientific">Roseofilum halophilum BLCC-M91</name>
    <dbReference type="NCBI Taxonomy" id="3022259"/>
    <lineage>
        <taxon>Bacteria</taxon>
        <taxon>Bacillati</taxon>
        <taxon>Cyanobacteriota</taxon>
        <taxon>Cyanophyceae</taxon>
        <taxon>Desertifilales</taxon>
        <taxon>Desertifilaceae</taxon>
        <taxon>Roseofilum</taxon>
        <taxon>Roseofilum halophilum</taxon>
    </lineage>
</organism>
<dbReference type="InterPro" id="IPR024508">
    <property type="entry name" value="DUF3226"/>
</dbReference>
<evidence type="ECO:0000313" key="1">
    <source>
        <dbReference type="EMBL" id="MDJ1180801.1"/>
    </source>
</evidence>
<proteinExistence type="predicted"/>
<evidence type="ECO:0008006" key="3">
    <source>
        <dbReference type="Google" id="ProtNLM"/>
    </source>
</evidence>
<sequence length="200" mass="22692">MARHSKKLIVEGQEDKRVIPWLMEANGVIWEPIKHQPVVHITAHDGYQNINQDFISTQLKESGLTALGLIIDADLDLEERWQSIRNFSLPSIANIPEQLPPSGLIHVTPMGIRFGVWIMPDNQTQGMLETFLKYLVPDKSQSLWEYAQEVTQQAKQKGATFKDPHHVDKANIYTWLAWQNPPGRQLHDAVTALRAVMGNG</sequence>
<dbReference type="EMBL" id="JAQPOK010000141">
    <property type="protein sequence ID" value="MDJ1180801.1"/>
    <property type="molecule type" value="Genomic_DNA"/>
</dbReference>
<protein>
    <recommendedName>
        <fullName evidence="3">DUF4435 domain-containing protein</fullName>
    </recommendedName>
</protein>